<protein>
    <recommendedName>
        <fullName evidence="4">SAP domain-containing protein</fullName>
    </recommendedName>
</protein>
<feature type="compositionally biased region" description="Basic and acidic residues" evidence="3">
    <location>
        <begin position="132"/>
        <end position="143"/>
    </location>
</feature>
<keyword evidence="6" id="KW-1185">Reference proteome</keyword>
<evidence type="ECO:0000313" key="5">
    <source>
        <dbReference type="EMBL" id="KAF2795397.1"/>
    </source>
</evidence>
<dbReference type="PANTHER" id="PTHR46551:SF1">
    <property type="entry name" value="SAP DOMAIN-CONTAINING RIBONUCLEOPROTEIN"/>
    <property type="match status" value="1"/>
</dbReference>
<evidence type="ECO:0000256" key="1">
    <source>
        <dbReference type="ARBA" id="ARBA00022553"/>
    </source>
</evidence>
<dbReference type="AlphaFoldDB" id="A0A6A6XIE5"/>
<dbReference type="SUPFAM" id="SSF68906">
    <property type="entry name" value="SAP domain"/>
    <property type="match status" value="1"/>
</dbReference>
<name>A0A6A6XIE5_9PLEO</name>
<feature type="compositionally biased region" description="Basic and acidic residues" evidence="3">
    <location>
        <begin position="26"/>
        <end position="41"/>
    </location>
</feature>
<keyword evidence="1" id="KW-0597">Phosphoprotein</keyword>
<feature type="domain" description="SAP" evidence="4">
    <location>
        <begin position="4"/>
        <end position="38"/>
    </location>
</feature>
<evidence type="ECO:0000259" key="4">
    <source>
        <dbReference type="PROSITE" id="PS50800"/>
    </source>
</evidence>
<evidence type="ECO:0000256" key="3">
    <source>
        <dbReference type="SAM" id="MobiDB-lite"/>
    </source>
</evidence>
<dbReference type="SMART" id="SM00513">
    <property type="entry name" value="SAP"/>
    <property type="match status" value="1"/>
</dbReference>
<dbReference type="InterPro" id="IPR003034">
    <property type="entry name" value="SAP_dom"/>
</dbReference>
<dbReference type="InterPro" id="IPR040746">
    <property type="entry name" value="THO1_MOS11_C"/>
</dbReference>
<proteinExistence type="inferred from homology"/>
<dbReference type="PROSITE" id="PS50800">
    <property type="entry name" value="SAP"/>
    <property type="match status" value="1"/>
</dbReference>
<dbReference type="Gene3D" id="1.10.720.30">
    <property type="entry name" value="SAP domain"/>
    <property type="match status" value="1"/>
</dbReference>
<accession>A0A6A6XIE5</accession>
<dbReference type="OrthoDB" id="445357at2759"/>
<feature type="region of interest" description="Disordered" evidence="3">
    <location>
        <begin position="15"/>
        <end position="154"/>
    </location>
</feature>
<evidence type="ECO:0000256" key="2">
    <source>
        <dbReference type="ARBA" id="ARBA00046328"/>
    </source>
</evidence>
<dbReference type="EMBL" id="MU001860">
    <property type="protein sequence ID" value="KAF2795397.1"/>
    <property type="molecule type" value="Genomic_DNA"/>
</dbReference>
<feature type="compositionally biased region" description="Basic and acidic residues" evidence="3">
    <location>
        <begin position="178"/>
        <end position="189"/>
    </location>
</feature>
<dbReference type="InterPro" id="IPR036361">
    <property type="entry name" value="SAP_dom_sf"/>
</dbReference>
<feature type="compositionally biased region" description="Basic and acidic residues" evidence="3">
    <location>
        <begin position="196"/>
        <end position="264"/>
    </location>
</feature>
<feature type="compositionally biased region" description="Basic and acidic residues" evidence="3">
    <location>
        <begin position="275"/>
        <end position="285"/>
    </location>
</feature>
<dbReference type="InterPro" id="IPR052240">
    <property type="entry name" value="SAP_domain_ribonucleoprotein"/>
</dbReference>
<feature type="compositionally biased region" description="Low complexity" evidence="3">
    <location>
        <begin position="73"/>
        <end position="83"/>
    </location>
</feature>
<reference evidence="5" key="1">
    <citation type="journal article" date="2020" name="Stud. Mycol.">
        <title>101 Dothideomycetes genomes: a test case for predicting lifestyles and emergence of pathogens.</title>
        <authorList>
            <person name="Haridas S."/>
            <person name="Albert R."/>
            <person name="Binder M."/>
            <person name="Bloem J."/>
            <person name="Labutti K."/>
            <person name="Salamov A."/>
            <person name="Andreopoulos B."/>
            <person name="Baker S."/>
            <person name="Barry K."/>
            <person name="Bills G."/>
            <person name="Bluhm B."/>
            <person name="Cannon C."/>
            <person name="Castanera R."/>
            <person name="Culley D."/>
            <person name="Daum C."/>
            <person name="Ezra D."/>
            <person name="Gonzalez J."/>
            <person name="Henrissat B."/>
            <person name="Kuo A."/>
            <person name="Liang C."/>
            <person name="Lipzen A."/>
            <person name="Lutzoni F."/>
            <person name="Magnuson J."/>
            <person name="Mondo S."/>
            <person name="Nolan M."/>
            <person name="Ohm R."/>
            <person name="Pangilinan J."/>
            <person name="Park H.-J."/>
            <person name="Ramirez L."/>
            <person name="Alfaro M."/>
            <person name="Sun H."/>
            <person name="Tritt A."/>
            <person name="Yoshinaga Y."/>
            <person name="Zwiers L.-H."/>
            <person name="Turgeon B."/>
            <person name="Goodwin S."/>
            <person name="Spatafora J."/>
            <person name="Crous P."/>
            <person name="Grigoriev I."/>
        </authorList>
    </citation>
    <scope>NUCLEOTIDE SEQUENCE</scope>
    <source>
        <strain evidence="5">CBS 109.77</strain>
    </source>
</reference>
<dbReference type="Pfam" id="PF18592">
    <property type="entry name" value="Tho1_MOS11_C"/>
    <property type="match status" value="1"/>
</dbReference>
<dbReference type="GO" id="GO:0016973">
    <property type="term" value="P:poly(A)+ mRNA export from nucleus"/>
    <property type="evidence" value="ECO:0007669"/>
    <property type="project" value="TreeGrafter"/>
</dbReference>
<organism evidence="5 6">
    <name type="scientific">Melanomma pulvis-pyrius CBS 109.77</name>
    <dbReference type="NCBI Taxonomy" id="1314802"/>
    <lineage>
        <taxon>Eukaryota</taxon>
        <taxon>Fungi</taxon>
        <taxon>Dikarya</taxon>
        <taxon>Ascomycota</taxon>
        <taxon>Pezizomycotina</taxon>
        <taxon>Dothideomycetes</taxon>
        <taxon>Pleosporomycetidae</taxon>
        <taxon>Pleosporales</taxon>
        <taxon>Melanommataceae</taxon>
        <taxon>Melanomma</taxon>
    </lineage>
</organism>
<evidence type="ECO:0000313" key="6">
    <source>
        <dbReference type="Proteomes" id="UP000799757"/>
    </source>
</evidence>
<dbReference type="PANTHER" id="PTHR46551">
    <property type="entry name" value="SAP DOMAIN-CONTAINING RIBONUCLEOPROTEIN"/>
    <property type="match status" value="1"/>
</dbReference>
<feature type="compositionally biased region" description="Acidic residues" evidence="3">
    <location>
        <begin position="56"/>
        <end position="66"/>
    </location>
</feature>
<feature type="compositionally biased region" description="Basic and acidic residues" evidence="3">
    <location>
        <begin position="113"/>
        <end position="124"/>
    </location>
</feature>
<dbReference type="GO" id="GO:0005634">
    <property type="term" value="C:nucleus"/>
    <property type="evidence" value="ECO:0007669"/>
    <property type="project" value="TreeGrafter"/>
</dbReference>
<sequence>MPEYAKMKNAELEALLKNRNLPTGGKKADMVDRLTKDDEKTSGTSKPAPAASHPEDEIDWDDDAEDEAPKPAPAATSTAPVTTELSVPVASAGIEEQTNPQAVPNQVAAIDPSKTDDLSVKEPAGENPEAEGEAKVEEPKEPPPDYTRGLAASNLEAEIEKRKARAKKFGLNIEEDEGMKKLERAKKFGETGPPKGLDEALSDRTRKRGRDDNDEGARNKRRGGGERRGRGNRGGDRRGDRGGDRRRDGRDTRERGDNRRDDNPRNSGSTWAMSAEDKAKAEARKNKWATPAA</sequence>
<dbReference type="Pfam" id="PF02037">
    <property type="entry name" value="SAP"/>
    <property type="match status" value="1"/>
</dbReference>
<dbReference type="Proteomes" id="UP000799757">
    <property type="component" value="Unassembled WGS sequence"/>
</dbReference>
<gene>
    <name evidence="5" type="ORF">K505DRAFT_348636</name>
</gene>
<comment type="similarity">
    <text evidence="2">Belongs to the SAP domain-containing ribonucleoprotein family.</text>
</comment>
<feature type="region of interest" description="Disordered" evidence="3">
    <location>
        <begin position="168"/>
        <end position="293"/>
    </location>
</feature>